<dbReference type="Proteomes" id="UP000012371">
    <property type="component" value="Unassembled WGS sequence"/>
</dbReference>
<evidence type="ECO:0000313" key="1">
    <source>
        <dbReference type="EMBL" id="EMY62176.1"/>
    </source>
</evidence>
<dbReference type="AlphaFoldDB" id="N1W3B5"/>
<name>N1W3B5_9LEPT</name>
<reference evidence="1" key="1">
    <citation type="submission" date="2013-03" db="EMBL/GenBank/DDBJ databases">
        <authorList>
            <person name="Harkins D.M."/>
            <person name="Durkin A.S."/>
            <person name="Brinkac L.M."/>
            <person name="Haft D.H."/>
            <person name="Selengut J.D."/>
            <person name="Sanka R."/>
            <person name="DePew J."/>
            <person name="Purushe J."/>
            <person name="Hartskeerl R.A."/>
            <person name="Ahmed A."/>
            <person name="van der Linden H."/>
            <person name="Goris M.G.A."/>
            <person name="Vinetz J.M."/>
            <person name="Sutton G.G."/>
            <person name="Nierman W.C."/>
            <person name="Fouts D.E."/>
        </authorList>
    </citation>
    <scope>NUCLEOTIDE SEQUENCE [LARGE SCALE GENOMIC DNA]</scope>
    <source>
        <strain evidence="1">LT 11-33</strain>
    </source>
</reference>
<proteinExistence type="predicted"/>
<gene>
    <name evidence="1" type="ORF">LEP1GSC203_3911</name>
</gene>
<keyword evidence="2" id="KW-1185">Reference proteome</keyword>
<dbReference type="EMBL" id="AOGW02000009">
    <property type="protein sequence ID" value="EMY62176.1"/>
    <property type="molecule type" value="Genomic_DNA"/>
</dbReference>
<evidence type="ECO:0000313" key="2">
    <source>
        <dbReference type="Proteomes" id="UP000012371"/>
    </source>
</evidence>
<accession>N1W3B5</accession>
<organism evidence="1 2">
    <name type="scientific">Leptospira terpstrae serovar Hualin str. LT 11-33 = ATCC 700639</name>
    <dbReference type="NCBI Taxonomy" id="1257025"/>
    <lineage>
        <taxon>Bacteria</taxon>
        <taxon>Pseudomonadati</taxon>
        <taxon>Spirochaetota</taxon>
        <taxon>Spirochaetia</taxon>
        <taxon>Leptospirales</taxon>
        <taxon>Leptospiraceae</taxon>
        <taxon>Leptospira</taxon>
    </lineage>
</organism>
<dbReference type="STRING" id="1257025.LEP1GSC203_3911"/>
<protein>
    <submittedName>
        <fullName evidence="1">Uncharacterized protein</fullName>
    </submittedName>
</protein>
<comment type="caution">
    <text evidence="1">The sequence shown here is derived from an EMBL/GenBank/DDBJ whole genome shotgun (WGS) entry which is preliminary data.</text>
</comment>
<sequence>MEKTLLTYLSIDFKISRLLARINLFPVRVPLNSNQDLGESK</sequence>